<dbReference type="SUPFAM" id="SSF53448">
    <property type="entry name" value="Nucleotide-diphospho-sugar transferases"/>
    <property type="match status" value="1"/>
</dbReference>
<keyword evidence="4 7" id="KW-0808">Transferase</keyword>
<dbReference type="EMBL" id="FOOE01000034">
    <property type="protein sequence ID" value="SFG20935.1"/>
    <property type="molecule type" value="Genomic_DNA"/>
</dbReference>
<protein>
    <recommendedName>
        <fullName evidence="7">2-C-methyl-D-erythritol 4-phosphate cytidylyltransferase</fullName>
        <ecNumber evidence="7">2.7.7.60</ecNumber>
    </recommendedName>
    <alternativeName>
        <fullName evidence="7">4-diphosphocytidyl-2C-methyl-D-erythritol synthase</fullName>
    </alternativeName>
    <alternativeName>
        <fullName evidence="7">MEP cytidylyltransferase</fullName>
        <shortName evidence="7">MCT</shortName>
    </alternativeName>
</protein>
<proteinExistence type="inferred from homology"/>
<dbReference type="NCBIfam" id="TIGR00453">
    <property type="entry name" value="ispD"/>
    <property type="match status" value="1"/>
</dbReference>
<dbReference type="STRING" id="1529.SAMN04487885_13410"/>
<dbReference type="AlphaFoldDB" id="A0A1I2PXE3"/>
<accession>A0A1I2PXE3</accession>
<dbReference type="EMBL" id="QAMZ01000027">
    <property type="protein sequence ID" value="PWL54091.1"/>
    <property type="molecule type" value="Genomic_DNA"/>
</dbReference>
<evidence type="ECO:0000256" key="1">
    <source>
        <dbReference type="ARBA" id="ARBA00001282"/>
    </source>
</evidence>
<evidence type="ECO:0000256" key="5">
    <source>
        <dbReference type="ARBA" id="ARBA00022695"/>
    </source>
</evidence>
<dbReference type="FunFam" id="3.90.550.10:FF:000003">
    <property type="entry name" value="2-C-methyl-D-erythritol 4-phosphate cytidylyltransferase"/>
    <property type="match status" value="1"/>
</dbReference>
<evidence type="ECO:0000256" key="3">
    <source>
        <dbReference type="ARBA" id="ARBA00009789"/>
    </source>
</evidence>
<dbReference type="InterPro" id="IPR001228">
    <property type="entry name" value="IspD"/>
</dbReference>
<feature type="site" description="Positions MEP for the nucleophilic attack" evidence="7">
    <location>
        <position position="211"/>
    </location>
</feature>
<gene>
    <name evidence="7 8" type="primary">ispD</name>
    <name evidence="8" type="ORF">DBY38_05360</name>
    <name evidence="9" type="ORF">SAMN04487885_13410</name>
</gene>
<feature type="site" description="Positions MEP for the nucleophilic attack" evidence="7">
    <location>
        <position position="155"/>
    </location>
</feature>
<feature type="site" description="Transition state stabilizer" evidence="7">
    <location>
        <position position="16"/>
    </location>
</feature>
<dbReference type="PANTHER" id="PTHR32125">
    <property type="entry name" value="2-C-METHYL-D-ERYTHRITOL 4-PHOSPHATE CYTIDYLYLTRANSFERASE, CHLOROPLASTIC"/>
    <property type="match status" value="1"/>
</dbReference>
<comment type="pathway">
    <text evidence="2 7">Isoprenoid biosynthesis; isopentenyl diphosphate biosynthesis via DXP pathway; isopentenyl diphosphate from 1-deoxy-D-xylulose 5-phosphate: step 2/6.</text>
</comment>
<dbReference type="GO" id="GO:0050518">
    <property type="term" value="F:2-C-methyl-D-erythritol 4-phosphate cytidylyltransferase activity"/>
    <property type="evidence" value="ECO:0007669"/>
    <property type="project" value="UniProtKB-UniRule"/>
</dbReference>
<comment type="function">
    <text evidence="7">Catalyzes the formation of 4-diphosphocytidyl-2-C-methyl-D-erythritol from CTP and 2-C-methyl-D-erythritol 4-phosphate (MEP).</text>
</comment>
<dbReference type="Pfam" id="PF01128">
    <property type="entry name" value="IspD"/>
    <property type="match status" value="1"/>
</dbReference>
<keyword evidence="10" id="KW-1185">Reference proteome</keyword>
<dbReference type="PANTHER" id="PTHR32125:SF4">
    <property type="entry name" value="2-C-METHYL-D-ERYTHRITOL 4-PHOSPHATE CYTIDYLYLTRANSFERASE, CHLOROPLASTIC"/>
    <property type="match status" value="1"/>
</dbReference>
<evidence type="ECO:0000313" key="9">
    <source>
        <dbReference type="EMBL" id="SFG20935.1"/>
    </source>
</evidence>
<organism evidence="9 10">
    <name type="scientific">Clostridium cadaveris</name>
    <dbReference type="NCBI Taxonomy" id="1529"/>
    <lineage>
        <taxon>Bacteria</taxon>
        <taxon>Bacillati</taxon>
        <taxon>Bacillota</taxon>
        <taxon>Clostridia</taxon>
        <taxon>Eubacteriales</taxon>
        <taxon>Clostridiaceae</taxon>
        <taxon>Clostridium</taxon>
    </lineage>
</organism>
<dbReference type="InterPro" id="IPR050088">
    <property type="entry name" value="IspD/TarI_cytidylyltransf_bact"/>
</dbReference>
<dbReference type="OrthoDB" id="9806837at2"/>
<dbReference type="InterPro" id="IPR029044">
    <property type="entry name" value="Nucleotide-diphossugar_trans"/>
</dbReference>
<dbReference type="Proteomes" id="UP000182135">
    <property type="component" value="Unassembled WGS sequence"/>
</dbReference>
<dbReference type="HAMAP" id="MF_00108">
    <property type="entry name" value="IspD"/>
    <property type="match status" value="1"/>
</dbReference>
<dbReference type="eggNOG" id="COG1211">
    <property type="taxonomic scope" value="Bacteria"/>
</dbReference>
<reference evidence="9 10" key="1">
    <citation type="submission" date="2016-10" db="EMBL/GenBank/DDBJ databases">
        <authorList>
            <person name="de Groot N.N."/>
        </authorList>
    </citation>
    <scope>NUCLEOTIDE SEQUENCE [LARGE SCALE GENOMIC DNA]</scope>
    <source>
        <strain evidence="9 10">NLAE-zl-G419</strain>
    </source>
</reference>
<keyword evidence="6 7" id="KW-0414">Isoprene biosynthesis</keyword>
<dbReference type="RefSeq" id="WP_027639732.1">
    <property type="nucleotide sequence ID" value="NZ_BAAACD010000022.1"/>
</dbReference>
<dbReference type="Gene3D" id="3.90.550.10">
    <property type="entry name" value="Spore Coat Polysaccharide Biosynthesis Protein SpsA, Chain A"/>
    <property type="match status" value="1"/>
</dbReference>
<evidence type="ECO:0000256" key="6">
    <source>
        <dbReference type="ARBA" id="ARBA00023229"/>
    </source>
</evidence>
<name>A0A1I2PXE3_9CLOT</name>
<keyword evidence="5 7" id="KW-0548">Nucleotidyltransferase</keyword>
<sequence>MSKNYALIVAGGKGKRVGRDISKQFICINNKPIIWYTIKAFESCEHIDGIVVVISKDDMDYFNENVLEVYDFKKILAVVEGGAERQDSVYNGLLMMKDCDIVLIHDGARPFVSEKIINEGIEYAKSYGAAACGVMPKDTIKVKDSDDFSKETLQRDTLFAVQTPQCFEYNSIKKAHEFIRKENLMVTDDTMVIEKLGKRVYLYEGSYTNIKVTTPEDIEVAEIISKGIVDNNHQ</sequence>
<evidence type="ECO:0000313" key="8">
    <source>
        <dbReference type="EMBL" id="PWL54091.1"/>
    </source>
</evidence>
<dbReference type="PROSITE" id="PS01295">
    <property type="entry name" value="ISPD"/>
    <property type="match status" value="1"/>
</dbReference>
<evidence type="ECO:0000256" key="4">
    <source>
        <dbReference type="ARBA" id="ARBA00022679"/>
    </source>
</evidence>
<reference evidence="8 11" key="2">
    <citation type="submission" date="2018-03" db="EMBL/GenBank/DDBJ databases">
        <title>The uncultured portion of the human microbiome is neutrally assembled.</title>
        <authorList>
            <person name="Jeraldo P."/>
            <person name="Boardman L."/>
            <person name="White B.A."/>
            <person name="Nelson H."/>
            <person name="Goldenfeld N."/>
            <person name="Chia N."/>
        </authorList>
    </citation>
    <scope>NUCLEOTIDE SEQUENCE [LARGE SCALE GENOMIC DNA]</scope>
    <source>
        <strain evidence="8">CIM:MAG 903</strain>
    </source>
</reference>
<dbReference type="GO" id="GO:0019288">
    <property type="term" value="P:isopentenyl diphosphate biosynthetic process, methylerythritol 4-phosphate pathway"/>
    <property type="evidence" value="ECO:0007669"/>
    <property type="project" value="UniProtKB-UniRule"/>
</dbReference>
<dbReference type="UniPathway" id="UPA00056">
    <property type="reaction ID" value="UER00093"/>
</dbReference>
<evidence type="ECO:0000313" key="11">
    <source>
        <dbReference type="Proteomes" id="UP000246114"/>
    </source>
</evidence>
<evidence type="ECO:0000313" key="10">
    <source>
        <dbReference type="Proteomes" id="UP000182135"/>
    </source>
</evidence>
<evidence type="ECO:0000256" key="2">
    <source>
        <dbReference type="ARBA" id="ARBA00004787"/>
    </source>
</evidence>
<dbReference type="InterPro" id="IPR018294">
    <property type="entry name" value="ISPD_synthase_CS"/>
</dbReference>
<dbReference type="Proteomes" id="UP000246114">
    <property type="component" value="Unassembled WGS sequence"/>
</dbReference>
<dbReference type="CDD" id="cd02516">
    <property type="entry name" value="CDP-ME_synthetase"/>
    <property type="match status" value="1"/>
</dbReference>
<feature type="site" description="Transition state stabilizer" evidence="7">
    <location>
        <position position="23"/>
    </location>
</feature>
<evidence type="ECO:0000256" key="7">
    <source>
        <dbReference type="HAMAP-Rule" id="MF_00108"/>
    </source>
</evidence>
<comment type="similarity">
    <text evidence="3 7">Belongs to the IspD/TarI cytidylyltransferase family. IspD subfamily.</text>
</comment>
<dbReference type="EC" id="2.7.7.60" evidence="7"/>
<dbReference type="GeneID" id="90546212"/>
<comment type="catalytic activity">
    <reaction evidence="1 7">
        <text>2-C-methyl-D-erythritol 4-phosphate + CTP + H(+) = 4-CDP-2-C-methyl-D-erythritol + diphosphate</text>
        <dbReference type="Rhea" id="RHEA:13429"/>
        <dbReference type="ChEBI" id="CHEBI:15378"/>
        <dbReference type="ChEBI" id="CHEBI:33019"/>
        <dbReference type="ChEBI" id="CHEBI:37563"/>
        <dbReference type="ChEBI" id="CHEBI:57823"/>
        <dbReference type="ChEBI" id="CHEBI:58262"/>
        <dbReference type="EC" id="2.7.7.60"/>
    </reaction>
</comment>
<dbReference type="InterPro" id="IPR034683">
    <property type="entry name" value="IspD/TarI"/>
</dbReference>